<evidence type="ECO:0000313" key="2">
    <source>
        <dbReference type="Proteomes" id="UP000308149"/>
    </source>
</evidence>
<sequence>MNAIEESLYVNAGALKKLELALQHADVAGKQKKEVDFIEAYQLIEKHLARKVPVSRVMKMFGDAYGYSIHAPHFRKLLSAERKRRAELGDVVVCSSCYRPMVSNMHVLESTDDKQEGAQ</sequence>
<dbReference type="EMBL" id="CP040871">
    <property type="protein sequence ID" value="QDA57210.1"/>
    <property type="molecule type" value="Genomic_DNA"/>
</dbReference>
<evidence type="ECO:0000313" key="1">
    <source>
        <dbReference type="EMBL" id="QDA57210.1"/>
    </source>
</evidence>
<protein>
    <submittedName>
        <fullName evidence="1">Uncharacterized protein</fullName>
    </submittedName>
</protein>
<dbReference type="KEGG" id="thes:FHQ07_07730"/>
<gene>
    <name evidence="1" type="ORF">FHQ07_07730</name>
</gene>
<dbReference type="RefSeq" id="WP_139716261.1">
    <property type="nucleotide sequence ID" value="NZ_CP040871.1"/>
</dbReference>
<name>A0A5B7ZQ67_9GAMM</name>
<organism evidence="1 2">
    <name type="scientific">Thermomonas aquatica</name>
    <dbReference type="NCBI Taxonomy" id="2202149"/>
    <lineage>
        <taxon>Bacteria</taxon>
        <taxon>Pseudomonadati</taxon>
        <taxon>Pseudomonadota</taxon>
        <taxon>Gammaproteobacteria</taxon>
        <taxon>Lysobacterales</taxon>
        <taxon>Lysobacteraceae</taxon>
        <taxon>Thermomonas</taxon>
    </lineage>
</organism>
<dbReference type="AlphaFoldDB" id="A0A5B7ZQ67"/>
<reference evidence="1 2" key="1">
    <citation type="submission" date="2019-06" db="EMBL/GenBank/DDBJ databases">
        <title>Thermomonas aquatica sp. nov., isolated from an industrial wastewater treatment plant.</title>
        <authorList>
            <person name="Jeon J.H."/>
            <person name="Park D.-S."/>
        </authorList>
    </citation>
    <scope>NUCLEOTIDE SEQUENCE [LARGE SCALE GENOMIC DNA]</scope>
    <source>
        <strain evidence="1 2">SY21</strain>
    </source>
</reference>
<keyword evidence="2" id="KW-1185">Reference proteome</keyword>
<dbReference type="Proteomes" id="UP000308149">
    <property type="component" value="Chromosome"/>
</dbReference>
<dbReference type="OrthoDB" id="6037893at2"/>
<proteinExistence type="predicted"/>
<accession>A0A5B7ZQ67</accession>